<evidence type="ECO:0000256" key="1">
    <source>
        <dbReference type="ARBA" id="ARBA00022741"/>
    </source>
</evidence>
<dbReference type="Gene3D" id="3.40.50.300">
    <property type="entry name" value="P-loop containing nucleotide triphosphate hydrolases"/>
    <property type="match status" value="1"/>
</dbReference>
<dbReference type="InterPro" id="IPR007111">
    <property type="entry name" value="NACHT_NTPase"/>
</dbReference>
<evidence type="ECO:0000313" key="5">
    <source>
        <dbReference type="EMBL" id="CAH3175295.1"/>
    </source>
</evidence>
<proteinExistence type="predicted"/>
<dbReference type="Pfam" id="PF05729">
    <property type="entry name" value="NACHT"/>
    <property type="match status" value="1"/>
</dbReference>
<keyword evidence="2" id="KW-0067">ATP-binding</keyword>
<evidence type="ECO:0000256" key="2">
    <source>
        <dbReference type="ARBA" id="ARBA00022840"/>
    </source>
</evidence>
<organism evidence="5 6">
    <name type="scientific">Porites lobata</name>
    <dbReference type="NCBI Taxonomy" id="104759"/>
    <lineage>
        <taxon>Eukaryota</taxon>
        <taxon>Metazoa</taxon>
        <taxon>Cnidaria</taxon>
        <taxon>Anthozoa</taxon>
        <taxon>Hexacorallia</taxon>
        <taxon>Scleractinia</taxon>
        <taxon>Fungiina</taxon>
        <taxon>Poritidae</taxon>
        <taxon>Porites</taxon>
    </lineage>
</organism>
<dbReference type="InterPro" id="IPR027417">
    <property type="entry name" value="P-loop_NTPase"/>
</dbReference>
<reference evidence="5 6" key="1">
    <citation type="submission" date="2022-05" db="EMBL/GenBank/DDBJ databases">
        <authorList>
            <consortium name="Genoscope - CEA"/>
            <person name="William W."/>
        </authorList>
    </citation>
    <scope>NUCLEOTIDE SEQUENCE [LARGE SCALE GENOMIC DNA]</scope>
</reference>
<dbReference type="SUPFAM" id="SSF52047">
    <property type="entry name" value="RNI-like"/>
    <property type="match status" value="4"/>
</dbReference>
<protein>
    <recommendedName>
        <fullName evidence="4">NACHT domain-containing protein</fullName>
    </recommendedName>
</protein>
<evidence type="ECO:0000313" key="6">
    <source>
        <dbReference type="Proteomes" id="UP001159405"/>
    </source>
</evidence>
<dbReference type="InterPro" id="IPR032675">
    <property type="entry name" value="LRR_dom_sf"/>
</dbReference>
<feature type="coiled-coil region" evidence="3">
    <location>
        <begin position="302"/>
        <end position="350"/>
    </location>
</feature>
<dbReference type="Proteomes" id="UP001159405">
    <property type="component" value="Unassembled WGS sequence"/>
</dbReference>
<dbReference type="PROSITE" id="PS50837">
    <property type="entry name" value="NACHT"/>
    <property type="match status" value="1"/>
</dbReference>
<dbReference type="PANTHER" id="PTHR46312">
    <property type="entry name" value="NACHT DOMAIN-CONTAINING PROTEIN"/>
    <property type="match status" value="1"/>
</dbReference>
<accession>A0ABN8RDD0</accession>
<dbReference type="EMBL" id="CALNXK010000199">
    <property type="protein sequence ID" value="CAH3175295.1"/>
    <property type="molecule type" value="Genomic_DNA"/>
</dbReference>
<sequence>MMMVSDEEKRWIVVGIAMNTVAAPVLRDAVKQGMDTNYANLDRHCQLLHPPCTLKTLTHGVVQADPILKNLKFQNINNNHLVHGVCNYNFNIDSSLDLAKLYLPGYLAQFSGFDDSLDMTAILRLLGFRNYMPAAVFSPHIQASADDVRENVRNKWGHVNVTEWTDALFNDCFDKLKTLVRSLGLTADVEKNTLDQLADWQTKGCPLVMGHAVDKELQEEVRVLIKNIRSRMKLKNKKICEIEEDVAILKDESSCKRARLDAHDEHLSSLEEVLERLVSFEGELSKRLLAVEEGLAKTDGRVEKMEQSQAKTDDRVEELKQTQTKVVGEVDLLKQRCAKTDDKVEQMELDVINWMTQTGKPDDTLMKPFDLTTCRSKLEGHYLKTSTVPTSVWSKKAVVDIHQIYTRLSFVKDPEKTPAGITQSEPTSFSLSRSLKHYSDLFTTNKNGVIPKRILVQGPTGIGKSTFVKKLLVDWIEVNEGNGDEQAAVLKNFELVVAVNLKEVSKCQSLVDVIRNSNVFAKEDKFMTEGLVDYISNNQEKVLLIFDGYDEYRMGCNSEIYEIFHGNSLRSCCVLITTRISKADELRGGEDLHAEITGFSKVDREDFMRRFLNSEDVSELEGHLDEKDLDQLAKVPLLLLFFCILWKQGKSKSFPESKTKLYLDIVQFILNHSYSKQTADKTKTKQYVELKSYKEILSEIGKVALQSLLKDDHLFEYSQLSDSVRLDESVFIGLLQITEYSENLRPVGMVSFIHKSIQEFLAAWYITYRCIPVSGNLAEIGEKFEECMALENVFPFLCGLSQDGALATFRYLKSVRMSDPSLDLSKTVPEEENETDTPLSDVTDCQRKFSDLVSNAFEEVELKAELSRACLDSLGSILLVTESFPNYLLLNAIDTNSWSLVSHERDCYLAQATISRLYEIVKKLIIESSEALRVAEFLEKFVHSYDIWCFKCGFSFVLCFRNGQVYFYITRLTNWCENHAKLIADNAVSSHSVHQSSGQLSLEFLKTLECQYIEHSMTSLGAAIKNCNYLEHLEVLWSNNYLSHILKNVPNPRKCSLSTTFCSLTSKEAVELASLLPKFELVIRLSLCLANCSAEAVARLVASIKHKTLKELELSEMNLTTAAAQSLGQSLPELSALQTLRISDVTLCSAEAGTRLFAGIKHKTLETLELSELYLTTAAAQSLRQSLPELSALQTLKISDVTLCSAEAGTKLFAGIKHKTLEKLELRGMNLTSAVAVALGQSLPELPSLQILTISGSDGCSLQLEFLVLGELKINDWPEFSAELVTRLINVIKPKRLEVLELTEIHLTSAEAKALGQLLPELSALKTLKISDLVECSDDAVTKLVSAIKHKTLEELELCLMNLTSTVAGSLAQSLPELSALRTLRVSGLIECSDEAVTKLVTAIKHKTLKKLKLSKMNLTSAATMALGQALPELSALQTLKISGLTESSDEAVAKLVTGIKHKTLEELQLSGMNLTSAAAVPLVQSLPELPSLQKLEISGSDGYSLQLEFPLLPELSALQTLKISGLTECSDDAVTKLVSAIKHKTLEELELCLMNLTSTVAGSLAQSLPELSALRTLRVSGLIECSDEAVTKLVTAIKHKTLKKLKLSKMNLTSAATMALGQALPELSALQTLKISGLTESSDEAVAKLVTGIKHKTLEELQPSGMNLTSAAAVTLVQSLPELPSLQKLEISGSDGYSLQLEFPVFRELKIKRWPEFSAEAVTRLIDVIKHKPLEKLELSEISLTSAVAEALGQLLPELSALQTLKISGLTECSDEGVTKLVSAIKHKTLEKLKLSEIHLTSVAAEALGQSLPELSALQTLKISGLTECSDEGVTKFVAAIKHKTLEELVLSEISWTSVAAEALGQSLPELSALRRLEIRGGLCKCRLQHKEVEALFGRFNRPSSLKLLSFTGFTARGSLAPLAKNLCLFPCLRVLKLEHLDMGEADLSGLLKNLKFTPDLRSLHLMGNPVGHAVRSMIPYLFEQQKLEVVYFQPGDCSEEDLKYVQEAVKE</sequence>
<name>A0ABN8RDD0_9CNID</name>
<evidence type="ECO:0000256" key="3">
    <source>
        <dbReference type="SAM" id="Coils"/>
    </source>
</evidence>
<keyword evidence="6" id="KW-1185">Reference proteome</keyword>
<feature type="non-terminal residue" evidence="5">
    <location>
        <position position="2013"/>
    </location>
</feature>
<keyword evidence="3" id="KW-0175">Coiled coil</keyword>
<dbReference type="PANTHER" id="PTHR46312:SF2">
    <property type="entry name" value="NUCLEOTIDE-BINDING OLIGOMERIZATION DOMAIN-CONTAINING PROTEIN 2-LIKE"/>
    <property type="match status" value="1"/>
</dbReference>
<dbReference type="SMART" id="SM00368">
    <property type="entry name" value="LRR_RI"/>
    <property type="match status" value="12"/>
</dbReference>
<gene>
    <name evidence="5" type="ORF">PLOB_00015906</name>
</gene>
<dbReference type="Gene3D" id="3.80.10.10">
    <property type="entry name" value="Ribonuclease Inhibitor"/>
    <property type="match status" value="5"/>
</dbReference>
<feature type="domain" description="NACHT" evidence="4">
    <location>
        <begin position="452"/>
        <end position="579"/>
    </location>
</feature>
<dbReference type="SUPFAM" id="SSF52540">
    <property type="entry name" value="P-loop containing nucleoside triphosphate hydrolases"/>
    <property type="match status" value="1"/>
</dbReference>
<evidence type="ECO:0000259" key="4">
    <source>
        <dbReference type="PROSITE" id="PS50837"/>
    </source>
</evidence>
<comment type="caution">
    <text evidence="5">The sequence shown here is derived from an EMBL/GenBank/DDBJ whole genome shotgun (WGS) entry which is preliminary data.</text>
</comment>
<keyword evidence="1" id="KW-0547">Nucleotide-binding</keyword>